<dbReference type="EMBL" id="JTDF01021809">
    <property type="protein sequence ID" value="KAF8561352.1"/>
    <property type="molecule type" value="Genomic_DNA"/>
</dbReference>
<dbReference type="InterPro" id="IPR035940">
    <property type="entry name" value="CAP_sf"/>
</dbReference>
<dbReference type="SMART" id="SM00198">
    <property type="entry name" value="SCP"/>
    <property type="match status" value="1"/>
</dbReference>
<evidence type="ECO:0000256" key="1">
    <source>
        <dbReference type="SAM" id="SignalP"/>
    </source>
</evidence>
<dbReference type="Pfam" id="PF00188">
    <property type="entry name" value="CAP"/>
    <property type="match status" value="1"/>
</dbReference>
<keyword evidence="1" id="KW-0732">Signal</keyword>
<feature type="domain" description="SCP" evidence="2">
    <location>
        <begin position="28"/>
        <end position="101"/>
    </location>
</feature>
<name>A0A8T0D118_9TREM</name>
<reference evidence="3 4" key="1">
    <citation type="submission" date="2019-07" db="EMBL/GenBank/DDBJ databases">
        <title>Annotation for the trematode Paragonimus westermani.</title>
        <authorList>
            <person name="Choi Y.-J."/>
        </authorList>
    </citation>
    <scope>NUCLEOTIDE SEQUENCE [LARGE SCALE GENOMIC DNA]</scope>
    <source>
        <strain evidence="3">180907_Pwestermani</strain>
    </source>
</reference>
<accession>A0A8T0D118</accession>
<dbReference type="AlphaFoldDB" id="A0A8T0D118"/>
<dbReference type="Gene3D" id="3.40.33.10">
    <property type="entry name" value="CAP"/>
    <property type="match status" value="1"/>
</dbReference>
<dbReference type="Proteomes" id="UP000699462">
    <property type="component" value="Unassembled WGS sequence"/>
</dbReference>
<feature type="signal peptide" evidence="1">
    <location>
        <begin position="1"/>
        <end position="21"/>
    </location>
</feature>
<organism evidence="3 4">
    <name type="scientific">Paragonimus westermani</name>
    <dbReference type="NCBI Taxonomy" id="34504"/>
    <lineage>
        <taxon>Eukaryota</taxon>
        <taxon>Metazoa</taxon>
        <taxon>Spiralia</taxon>
        <taxon>Lophotrochozoa</taxon>
        <taxon>Platyhelminthes</taxon>
        <taxon>Trematoda</taxon>
        <taxon>Digenea</taxon>
        <taxon>Plagiorchiida</taxon>
        <taxon>Troglotremata</taxon>
        <taxon>Troglotrematidae</taxon>
        <taxon>Paragonimus</taxon>
    </lineage>
</organism>
<protein>
    <recommendedName>
        <fullName evidence="2">SCP domain-containing protein</fullName>
    </recommendedName>
</protein>
<dbReference type="SUPFAM" id="SSF55797">
    <property type="entry name" value="PR-1-like"/>
    <property type="match status" value="1"/>
</dbReference>
<gene>
    <name evidence="3" type="ORF">P879_07616</name>
</gene>
<feature type="chain" id="PRO_5035778126" description="SCP domain-containing protein" evidence="1">
    <location>
        <begin position="22"/>
        <end position="114"/>
    </location>
</feature>
<dbReference type="OrthoDB" id="43654at2759"/>
<evidence type="ECO:0000313" key="4">
    <source>
        <dbReference type="Proteomes" id="UP000699462"/>
    </source>
</evidence>
<sequence>MCRVLRWILFSVILCAKPLTAQQPPSEKSKQQILVMHNLLRVRLQKCSLGIQPPPLRMPLLMIWADSTHIGCGIANCSRFPDFPNDLTIVCNYGPAGNRVGEVPYVAADSSYCT</sequence>
<comment type="caution">
    <text evidence="3">The sequence shown here is derived from an EMBL/GenBank/DDBJ whole genome shotgun (WGS) entry which is preliminary data.</text>
</comment>
<evidence type="ECO:0000313" key="3">
    <source>
        <dbReference type="EMBL" id="KAF8561352.1"/>
    </source>
</evidence>
<evidence type="ECO:0000259" key="2">
    <source>
        <dbReference type="SMART" id="SM00198"/>
    </source>
</evidence>
<proteinExistence type="predicted"/>
<keyword evidence="4" id="KW-1185">Reference proteome</keyword>
<dbReference type="InterPro" id="IPR014044">
    <property type="entry name" value="CAP_dom"/>
</dbReference>